<feature type="short sequence motif" description="GXGXXG" evidence="2">
    <location>
        <begin position="18"/>
        <end position="23"/>
    </location>
</feature>
<feature type="active site" description="Nucleophile" evidence="2">
    <location>
        <position position="47"/>
    </location>
</feature>
<keyword evidence="2" id="KW-0378">Hydrolase</keyword>
<evidence type="ECO:0000259" key="3">
    <source>
        <dbReference type="PROSITE" id="PS51635"/>
    </source>
</evidence>
<dbReference type="SUPFAM" id="SSF52151">
    <property type="entry name" value="FabD/lysophospholipase-like"/>
    <property type="match status" value="1"/>
</dbReference>
<dbReference type="RefSeq" id="WP_124868830.1">
    <property type="nucleotide sequence ID" value="NZ_RQZF01000002.1"/>
</dbReference>
<evidence type="ECO:0000256" key="2">
    <source>
        <dbReference type="PROSITE-ProRule" id="PRU01161"/>
    </source>
</evidence>
<dbReference type="Proteomes" id="UP000280444">
    <property type="component" value="Unassembled WGS sequence"/>
</dbReference>
<gene>
    <name evidence="4" type="ORF">EII11_03960</name>
</gene>
<feature type="short sequence motif" description="GXSXG" evidence="2">
    <location>
        <begin position="45"/>
        <end position="49"/>
    </location>
</feature>
<feature type="domain" description="PNPLA" evidence="3">
    <location>
        <begin position="14"/>
        <end position="185"/>
    </location>
</feature>
<dbReference type="AlphaFoldDB" id="A0A3P1SG84"/>
<keyword evidence="5" id="KW-1185">Reference proteome</keyword>
<dbReference type="InterPro" id="IPR045943">
    <property type="entry name" value="DUF6363"/>
</dbReference>
<dbReference type="Pfam" id="PF01734">
    <property type="entry name" value="Patatin"/>
    <property type="match status" value="1"/>
</dbReference>
<evidence type="ECO:0000313" key="5">
    <source>
        <dbReference type="Proteomes" id="UP000280444"/>
    </source>
</evidence>
<evidence type="ECO:0000256" key="1">
    <source>
        <dbReference type="ARBA" id="ARBA00023098"/>
    </source>
</evidence>
<protein>
    <submittedName>
        <fullName evidence="4">Patatin family protein</fullName>
    </submittedName>
</protein>
<dbReference type="GO" id="GO:0016787">
    <property type="term" value="F:hydrolase activity"/>
    <property type="evidence" value="ECO:0007669"/>
    <property type="project" value="UniProtKB-UniRule"/>
</dbReference>
<reference evidence="4 5" key="1">
    <citation type="submission" date="2018-11" db="EMBL/GenBank/DDBJ databases">
        <title>Genomes From Bacteria Associated with the Canine Oral Cavity: a Test Case for Automated Genome-Based Taxonomic Assignment.</title>
        <authorList>
            <person name="Coil D.A."/>
            <person name="Jospin G."/>
            <person name="Darling A.E."/>
            <person name="Wallis C."/>
            <person name="Davis I.J."/>
            <person name="Harris S."/>
            <person name="Eisen J.A."/>
            <person name="Holcombe L.J."/>
            <person name="O'Flynn C."/>
        </authorList>
    </citation>
    <scope>NUCLEOTIDE SEQUENCE [LARGE SCALE GENOMIC DNA]</scope>
    <source>
        <strain evidence="4 5">OH770</strain>
    </source>
</reference>
<comment type="caution">
    <text evidence="4">The sequence shown here is derived from an EMBL/GenBank/DDBJ whole genome shotgun (WGS) entry which is preliminary data.</text>
</comment>
<keyword evidence="1 2" id="KW-0443">Lipid metabolism</keyword>
<accession>A0A3P1SG84</accession>
<dbReference type="OrthoDB" id="9802424at2"/>
<dbReference type="Gene3D" id="3.40.1090.10">
    <property type="entry name" value="Cytosolic phospholipase A2 catalytic domain"/>
    <property type="match status" value="2"/>
</dbReference>
<name>A0A3P1SG84_9ACTO</name>
<evidence type="ECO:0000313" key="4">
    <source>
        <dbReference type="EMBL" id="RRC96006.1"/>
    </source>
</evidence>
<dbReference type="Pfam" id="PF19890">
    <property type="entry name" value="DUF6363"/>
    <property type="match status" value="1"/>
</dbReference>
<keyword evidence="2" id="KW-0442">Lipid degradation</keyword>
<proteinExistence type="predicted"/>
<feature type="short sequence motif" description="DGA/G" evidence="2">
    <location>
        <begin position="172"/>
        <end position="174"/>
    </location>
</feature>
<dbReference type="CDD" id="cd07208">
    <property type="entry name" value="Pat_hypo_Ecoli_yjju_like"/>
    <property type="match status" value="1"/>
</dbReference>
<feature type="active site" description="Proton acceptor" evidence="2">
    <location>
        <position position="172"/>
    </location>
</feature>
<dbReference type="PROSITE" id="PS51635">
    <property type="entry name" value="PNPLA"/>
    <property type="match status" value="1"/>
</dbReference>
<sequence>MPEKLHSTITDTALIFEGGGMRGSYTAALVNLLIREGIFLNHVSGISAGSSHTTNYMSRDAWRARAAFVDVADDPNFCGASHFLRGHGYFNAEYIYQHTGLPDGTLPLDMETFHANPATMRIGVFDATANKQLWLGKEDMPTYTEVARVIRGSSTLPLLMPPQVVDGHVWVDGALGPNGGIALDAAMRDGYRKYLIVLTRPRDYVKGPLRPCVGAALRAAFPRLPSIYEAVAQRPSRYNAVRRHIQALEDAGRAYVFYPREMSVSGTEMRRDRLEASYEAGMRQAEEELPAIKDFLGL</sequence>
<dbReference type="EMBL" id="RQZF01000002">
    <property type="protein sequence ID" value="RRC96006.1"/>
    <property type="molecule type" value="Genomic_DNA"/>
</dbReference>
<dbReference type="InterPro" id="IPR016035">
    <property type="entry name" value="Acyl_Trfase/lysoPLipase"/>
</dbReference>
<dbReference type="GO" id="GO:0016042">
    <property type="term" value="P:lipid catabolic process"/>
    <property type="evidence" value="ECO:0007669"/>
    <property type="project" value="UniProtKB-UniRule"/>
</dbReference>
<organism evidence="4 5">
    <name type="scientific">Schaalia canis</name>
    <dbReference type="NCBI Taxonomy" id="100469"/>
    <lineage>
        <taxon>Bacteria</taxon>
        <taxon>Bacillati</taxon>
        <taxon>Actinomycetota</taxon>
        <taxon>Actinomycetes</taxon>
        <taxon>Actinomycetales</taxon>
        <taxon>Actinomycetaceae</taxon>
        <taxon>Schaalia</taxon>
    </lineage>
</organism>
<dbReference type="InterPro" id="IPR037483">
    <property type="entry name" value="YjjU-like"/>
</dbReference>
<dbReference type="InterPro" id="IPR002641">
    <property type="entry name" value="PNPLA_dom"/>
</dbReference>